<dbReference type="RefSeq" id="WP_188927390.1">
    <property type="nucleotide sequence ID" value="NZ_BMJC01000001.1"/>
</dbReference>
<evidence type="ECO:0000256" key="6">
    <source>
        <dbReference type="ARBA" id="ARBA00022824"/>
    </source>
</evidence>
<keyword evidence="7 9" id="KW-1133">Transmembrane helix</keyword>
<proteinExistence type="predicted"/>
<dbReference type="EMBL" id="BMJC01000001">
    <property type="protein sequence ID" value="GGA81404.1"/>
    <property type="molecule type" value="Genomic_DNA"/>
</dbReference>
<feature type="transmembrane region" description="Helical" evidence="9">
    <location>
        <begin position="216"/>
        <end position="239"/>
    </location>
</feature>
<evidence type="ECO:0000256" key="1">
    <source>
        <dbReference type="ARBA" id="ARBA00004127"/>
    </source>
</evidence>
<feature type="transmembrane region" description="Helical" evidence="9">
    <location>
        <begin position="326"/>
        <end position="349"/>
    </location>
</feature>
<comment type="caution">
    <text evidence="10">The sequence shown here is derived from an EMBL/GenBank/DDBJ whole genome shotgun (WGS) entry which is preliminary data.</text>
</comment>
<protein>
    <recommendedName>
        <fullName evidence="12">Mannosyltransferase</fullName>
    </recommendedName>
</protein>
<reference evidence="10" key="2">
    <citation type="submission" date="2020-09" db="EMBL/GenBank/DDBJ databases">
        <authorList>
            <person name="Sun Q."/>
            <person name="Zhou Y."/>
        </authorList>
    </citation>
    <scope>NUCLEOTIDE SEQUENCE</scope>
    <source>
        <strain evidence="10">CGMCC 1.15448</strain>
    </source>
</reference>
<name>A0A8J2XPI9_9BACT</name>
<keyword evidence="5 9" id="KW-0812">Transmembrane</keyword>
<dbReference type="Pfam" id="PF03901">
    <property type="entry name" value="Glyco_transf_22"/>
    <property type="match status" value="1"/>
</dbReference>
<sequence>MHFSTLKAIIRDDRRLRLLLLASLLVQVIVCLTAVGIYHPDQYFQIIEFSTYQLHQPSAAGRVWEFAAHLRPTMQVYLFSGYYCLCTAVGIHDPYLQLTLLRLIFGLALFVLFNGICLYYFRHDRRVLFYVLLILNFSWIMAYTRTLFSSEMLSSFLFFGALFWYAVTDRRDSRGWWVALVTGFVFSFAFYARFQTAFAMVGVFVWMLLVPAERRLIVPLAVGFVAGVGLNTALDAAFYHQLVFTPYNYYKENIIEGKAAAMGTASFLVYVGVLAAVVVAPLLSLVLLWSGFKAALMKQLRQPFSLAVVLFILGHCLVAHKEERFLFPVFNVLPVVVGWGLPGLIDWWYRQRKGMRRLFNGVTVFSIALNLFLLGVLLFTPYSQALYFTSRLRGHFSEKPVTIYSLRRTPFETEHHLPFLFYQRGAPNLHFRTLASNDSVRLISPQAEYITATFDQVKDQRRMLDSLGYEPVLYSSRLLWGINEFLDARGVNTINDIWVLYRRR</sequence>
<feature type="transmembrane region" description="Helical" evidence="9">
    <location>
        <begin position="16"/>
        <end position="38"/>
    </location>
</feature>
<evidence type="ECO:0000256" key="8">
    <source>
        <dbReference type="ARBA" id="ARBA00023136"/>
    </source>
</evidence>
<keyword evidence="3" id="KW-0328">Glycosyltransferase</keyword>
<evidence type="ECO:0000256" key="9">
    <source>
        <dbReference type="SAM" id="Phobius"/>
    </source>
</evidence>
<evidence type="ECO:0000256" key="5">
    <source>
        <dbReference type="ARBA" id="ARBA00022692"/>
    </source>
</evidence>
<dbReference type="Proteomes" id="UP000607559">
    <property type="component" value="Unassembled WGS sequence"/>
</dbReference>
<feature type="transmembrane region" description="Helical" evidence="9">
    <location>
        <begin position="267"/>
        <end position="292"/>
    </location>
</feature>
<keyword evidence="6" id="KW-0256">Endoplasmic reticulum</keyword>
<feature type="transmembrane region" description="Helical" evidence="9">
    <location>
        <begin position="361"/>
        <end position="382"/>
    </location>
</feature>
<feature type="transmembrane region" description="Helical" evidence="9">
    <location>
        <begin position="188"/>
        <end position="209"/>
    </location>
</feature>
<keyword evidence="4" id="KW-0808">Transferase</keyword>
<evidence type="ECO:0008006" key="12">
    <source>
        <dbReference type="Google" id="ProtNLM"/>
    </source>
</evidence>
<evidence type="ECO:0000313" key="10">
    <source>
        <dbReference type="EMBL" id="GGA81404.1"/>
    </source>
</evidence>
<organism evidence="10 11">
    <name type="scientific">Puia dinghuensis</name>
    <dbReference type="NCBI Taxonomy" id="1792502"/>
    <lineage>
        <taxon>Bacteria</taxon>
        <taxon>Pseudomonadati</taxon>
        <taxon>Bacteroidota</taxon>
        <taxon>Chitinophagia</taxon>
        <taxon>Chitinophagales</taxon>
        <taxon>Chitinophagaceae</taxon>
        <taxon>Puia</taxon>
    </lineage>
</organism>
<feature type="transmembrane region" description="Helical" evidence="9">
    <location>
        <begin position="127"/>
        <end position="144"/>
    </location>
</feature>
<dbReference type="GO" id="GO:0012505">
    <property type="term" value="C:endomembrane system"/>
    <property type="evidence" value="ECO:0007669"/>
    <property type="project" value="UniProtKB-SubCell"/>
</dbReference>
<keyword evidence="8 9" id="KW-0472">Membrane</keyword>
<feature type="transmembrane region" description="Helical" evidence="9">
    <location>
        <begin position="103"/>
        <end position="121"/>
    </location>
</feature>
<reference evidence="10" key="1">
    <citation type="journal article" date="2014" name="Int. J. Syst. Evol. Microbiol.">
        <title>Complete genome sequence of Corynebacterium casei LMG S-19264T (=DSM 44701T), isolated from a smear-ripened cheese.</title>
        <authorList>
            <consortium name="US DOE Joint Genome Institute (JGI-PGF)"/>
            <person name="Walter F."/>
            <person name="Albersmeier A."/>
            <person name="Kalinowski J."/>
            <person name="Ruckert C."/>
        </authorList>
    </citation>
    <scope>NUCLEOTIDE SEQUENCE</scope>
    <source>
        <strain evidence="10">CGMCC 1.15448</strain>
    </source>
</reference>
<dbReference type="GO" id="GO:0000030">
    <property type="term" value="F:mannosyltransferase activity"/>
    <property type="evidence" value="ECO:0007669"/>
    <property type="project" value="TreeGrafter"/>
</dbReference>
<dbReference type="AlphaFoldDB" id="A0A8J2XPI9"/>
<keyword evidence="11" id="KW-1185">Reference proteome</keyword>
<dbReference type="InterPro" id="IPR005599">
    <property type="entry name" value="GPI_mannosylTrfase"/>
</dbReference>
<evidence type="ECO:0000256" key="7">
    <source>
        <dbReference type="ARBA" id="ARBA00022989"/>
    </source>
</evidence>
<evidence type="ECO:0000313" key="11">
    <source>
        <dbReference type="Proteomes" id="UP000607559"/>
    </source>
</evidence>
<accession>A0A8J2XPI9</accession>
<comment type="subcellular location">
    <subcellularLocation>
        <location evidence="1">Endomembrane system</location>
        <topology evidence="1">Multi-pass membrane protein</topology>
    </subcellularLocation>
    <subcellularLocation>
        <location evidence="2">Endoplasmic reticulum membrane</location>
    </subcellularLocation>
</comment>
<evidence type="ECO:0000256" key="2">
    <source>
        <dbReference type="ARBA" id="ARBA00004586"/>
    </source>
</evidence>
<gene>
    <name evidence="10" type="ORF">GCM10011511_00440</name>
</gene>
<dbReference type="PANTHER" id="PTHR22760">
    <property type="entry name" value="GLYCOSYLTRANSFERASE"/>
    <property type="match status" value="1"/>
</dbReference>
<evidence type="ECO:0000256" key="4">
    <source>
        <dbReference type="ARBA" id="ARBA00022679"/>
    </source>
</evidence>
<feature type="transmembrane region" description="Helical" evidence="9">
    <location>
        <begin position="304"/>
        <end position="320"/>
    </location>
</feature>
<evidence type="ECO:0000256" key="3">
    <source>
        <dbReference type="ARBA" id="ARBA00022676"/>
    </source>
</evidence>